<dbReference type="InParanoid" id="A0A165TXH6"/>
<sequence>MHLEEADEVEEDVGENDSVQDMLSMLQELHKRKAAKTSTISTAFQNQKKIIYAEVRKSADAMVQQGFLSSQQCRDQLGELKAQESSYDKVFPDLMHLWKAHDDTVHSLLSLYPSFFDELSQQRSEEIDAASSMLEAHEEERAKSRRRLMKKAKAHLDEGLENQKIATDASALIKHYKSLLLS</sequence>
<name>A0A165TXH6_9AGAM</name>
<dbReference type="AlphaFoldDB" id="A0A165TXH6"/>
<accession>A0A165TXH6</accession>
<feature type="coiled-coil region" evidence="1">
    <location>
        <begin position="120"/>
        <end position="154"/>
    </location>
</feature>
<dbReference type="OrthoDB" id="3264586at2759"/>
<dbReference type="EMBL" id="KV425562">
    <property type="protein sequence ID" value="KZT27323.1"/>
    <property type="molecule type" value="Genomic_DNA"/>
</dbReference>
<evidence type="ECO:0000313" key="3">
    <source>
        <dbReference type="Proteomes" id="UP000076761"/>
    </source>
</evidence>
<keyword evidence="3" id="KW-1185">Reference proteome</keyword>
<proteinExistence type="predicted"/>
<protein>
    <submittedName>
        <fullName evidence="2">Uncharacterized protein</fullName>
    </submittedName>
</protein>
<evidence type="ECO:0000313" key="2">
    <source>
        <dbReference type="EMBL" id="KZT27323.1"/>
    </source>
</evidence>
<keyword evidence="1" id="KW-0175">Coiled coil</keyword>
<evidence type="ECO:0000256" key="1">
    <source>
        <dbReference type="SAM" id="Coils"/>
    </source>
</evidence>
<organism evidence="2 3">
    <name type="scientific">Neolentinus lepideus HHB14362 ss-1</name>
    <dbReference type="NCBI Taxonomy" id="1314782"/>
    <lineage>
        <taxon>Eukaryota</taxon>
        <taxon>Fungi</taxon>
        <taxon>Dikarya</taxon>
        <taxon>Basidiomycota</taxon>
        <taxon>Agaricomycotina</taxon>
        <taxon>Agaricomycetes</taxon>
        <taxon>Gloeophyllales</taxon>
        <taxon>Gloeophyllaceae</taxon>
        <taxon>Neolentinus</taxon>
    </lineage>
</organism>
<dbReference type="Proteomes" id="UP000076761">
    <property type="component" value="Unassembled WGS sequence"/>
</dbReference>
<gene>
    <name evidence="2" type="ORF">NEOLEDRAFT_1191507</name>
</gene>
<reference evidence="2 3" key="1">
    <citation type="journal article" date="2016" name="Mol. Biol. Evol.">
        <title>Comparative Genomics of Early-Diverging Mushroom-Forming Fungi Provides Insights into the Origins of Lignocellulose Decay Capabilities.</title>
        <authorList>
            <person name="Nagy L.G."/>
            <person name="Riley R."/>
            <person name="Tritt A."/>
            <person name="Adam C."/>
            <person name="Daum C."/>
            <person name="Floudas D."/>
            <person name="Sun H."/>
            <person name="Yadav J.S."/>
            <person name="Pangilinan J."/>
            <person name="Larsson K.H."/>
            <person name="Matsuura K."/>
            <person name="Barry K."/>
            <person name="Labutti K."/>
            <person name="Kuo R."/>
            <person name="Ohm R.A."/>
            <person name="Bhattacharya S.S."/>
            <person name="Shirouzu T."/>
            <person name="Yoshinaga Y."/>
            <person name="Martin F.M."/>
            <person name="Grigoriev I.V."/>
            <person name="Hibbett D.S."/>
        </authorList>
    </citation>
    <scope>NUCLEOTIDE SEQUENCE [LARGE SCALE GENOMIC DNA]</scope>
    <source>
        <strain evidence="2 3">HHB14362 ss-1</strain>
    </source>
</reference>